<keyword evidence="1" id="KW-0997">Cell inner membrane</keyword>
<dbReference type="InterPro" id="IPR001173">
    <property type="entry name" value="Glyco_trans_2-like"/>
</dbReference>
<evidence type="ECO:0000256" key="1">
    <source>
        <dbReference type="ARBA" id="ARBA00022519"/>
    </source>
</evidence>
<accession>A0ABR7Z9L5</accession>
<name>A0ABR7Z9L5_9PSED</name>
<sequence length="232" mass="26723">MKFSLVIPCYNEAKNIPLLLERCTLLVQNPKFEVIIVDNGSTDESSALLSRLLATSPQFRFIRVPVNKGYGFGILAGLSIAHGDVIGWTHADLQADPCDVLKAAELYELHGSEIFVKGKRFGRPFADQLFTLGMSLFETVLLRRRLWDINAQPTLFPRTFFLSWENPPHDFSLDLFAYYHSKTAKLTTHRFRVRFGSRVHGVSHWNVNWRAKLKFIRRTIGYSLQLRKRVKL</sequence>
<keyword evidence="4" id="KW-1185">Reference proteome</keyword>
<dbReference type="InterPro" id="IPR050256">
    <property type="entry name" value="Glycosyltransferase_2"/>
</dbReference>
<reference evidence="3 4" key="1">
    <citation type="journal article" date="2020" name="Insects">
        <title>Bacteria Belonging to Pseudomonas typographi sp. nov. from the Bark Beetle Ips typographus Have Genomic Potential to Aid in the Host Ecology.</title>
        <authorList>
            <person name="Peral-Aranega E."/>
            <person name="Saati-Santamaria Z."/>
            <person name="Kolarik M."/>
            <person name="Rivas R."/>
            <person name="Garcia-Fraile P."/>
        </authorList>
    </citation>
    <scope>NUCLEOTIDE SEQUENCE [LARGE SCALE GENOMIC DNA]</scope>
    <source>
        <strain evidence="3 4">CA3A</strain>
    </source>
</reference>
<gene>
    <name evidence="3" type="ORF">HAQ05_25390</name>
</gene>
<dbReference type="EMBL" id="JAAOCA010000048">
    <property type="protein sequence ID" value="MBD1602016.1"/>
    <property type="molecule type" value="Genomic_DNA"/>
</dbReference>
<dbReference type="PANTHER" id="PTHR48090:SF7">
    <property type="entry name" value="RFBJ PROTEIN"/>
    <property type="match status" value="1"/>
</dbReference>
<dbReference type="RefSeq" id="WP_190426308.1">
    <property type="nucleotide sequence ID" value="NZ_JAAOCA010000048.1"/>
</dbReference>
<feature type="domain" description="Glycosyltransferase 2-like" evidence="2">
    <location>
        <begin position="4"/>
        <end position="116"/>
    </location>
</feature>
<protein>
    <submittedName>
        <fullName evidence="3">Glycosyltransferase family 2 protein</fullName>
    </submittedName>
</protein>
<keyword evidence="1" id="KW-0472">Membrane</keyword>
<proteinExistence type="predicted"/>
<organism evidence="3 4">
    <name type="scientific">Pseudomonas typographi</name>
    <dbReference type="NCBI Taxonomy" id="2715964"/>
    <lineage>
        <taxon>Bacteria</taxon>
        <taxon>Pseudomonadati</taxon>
        <taxon>Pseudomonadota</taxon>
        <taxon>Gammaproteobacteria</taxon>
        <taxon>Pseudomonadales</taxon>
        <taxon>Pseudomonadaceae</taxon>
        <taxon>Pseudomonas</taxon>
    </lineage>
</organism>
<comment type="caution">
    <text evidence="3">The sequence shown here is derived from an EMBL/GenBank/DDBJ whole genome shotgun (WGS) entry which is preliminary data.</text>
</comment>
<evidence type="ECO:0000313" key="3">
    <source>
        <dbReference type="EMBL" id="MBD1602016.1"/>
    </source>
</evidence>
<dbReference type="Gene3D" id="3.90.550.10">
    <property type="entry name" value="Spore Coat Polysaccharide Biosynthesis Protein SpsA, Chain A"/>
    <property type="match status" value="1"/>
</dbReference>
<dbReference type="PANTHER" id="PTHR48090">
    <property type="entry name" value="UNDECAPRENYL-PHOSPHATE 4-DEOXY-4-FORMAMIDO-L-ARABINOSE TRANSFERASE-RELATED"/>
    <property type="match status" value="1"/>
</dbReference>
<dbReference type="InterPro" id="IPR029044">
    <property type="entry name" value="Nucleotide-diphossugar_trans"/>
</dbReference>
<dbReference type="Pfam" id="PF00535">
    <property type="entry name" value="Glycos_transf_2"/>
    <property type="match status" value="1"/>
</dbReference>
<dbReference type="Proteomes" id="UP000805841">
    <property type="component" value="Unassembled WGS sequence"/>
</dbReference>
<evidence type="ECO:0000259" key="2">
    <source>
        <dbReference type="Pfam" id="PF00535"/>
    </source>
</evidence>
<dbReference type="CDD" id="cd04179">
    <property type="entry name" value="DPM_DPG-synthase_like"/>
    <property type="match status" value="1"/>
</dbReference>
<keyword evidence="1" id="KW-1003">Cell membrane</keyword>
<dbReference type="SUPFAM" id="SSF53448">
    <property type="entry name" value="Nucleotide-diphospho-sugar transferases"/>
    <property type="match status" value="1"/>
</dbReference>
<evidence type="ECO:0000313" key="4">
    <source>
        <dbReference type="Proteomes" id="UP000805841"/>
    </source>
</evidence>